<dbReference type="OrthoDB" id="894286at2"/>
<dbReference type="STRING" id="47312.SAMN04489765_2841"/>
<evidence type="ECO:0000313" key="1">
    <source>
        <dbReference type="EMBL" id="SDR02884.1"/>
    </source>
</evidence>
<protein>
    <recommendedName>
        <fullName evidence="3">Ada DNA repair metal-binding domain-containing protein</fullName>
    </recommendedName>
</protein>
<proteinExistence type="predicted"/>
<organism evidence="1 2">
    <name type="scientific">Tsukamurella pulmonis</name>
    <dbReference type="NCBI Taxonomy" id="47312"/>
    <lineage>
        <taxon>Bacteria</taxon>
        <taxon>Bacillati</taxon>
        <taxon>Actinomycetota</taxon>
        <taxon>Actinomycetes</taxon>
        <taxon>Mycobacteriales</taxon>
        <taxon>Tsukamurellaceae</taxon>
        <taxon>Tsukamurella</taxon>
    </lineage>
</organism>
<sequence>MPLRNRVDPWGRIVADPARGAFLGNRGILHDESGTVVREHANAMWIACRLDFNGRYRSPREPEPRKYTQLFLFDEATAYAAGHRPCGECRNADYREFKRLWAVANPGVENTPKAMDRALRAERRAGTAVVTAPPPDGAVVTDGTDAFLRWNDAWLRWSFEGYTPGLPTGELRLLTPPSVVRMLAAGLPVAAHPSAENAELGQPT</sequence>
<gene>
    <name evidence="1" type="ORF">SAMN04489765_2841</name>
</gene>
<evidence type="ECO:0000313" key="2">
    <source>
        <dbReference type="Proteomes" id="UP000183053"/>
    </source>
</evidence>
<evidence type="ECO:0008006" key="3">
    <source>
        <dbReference type="Google" id="ProtNLM"/>
    </source>
</evidence>
<reference evidence="2" key="1">
    <citation type="submission" date="2016-10" db="EMBL/GenBank/DDBJ databases">
        <authorList>
            <person name="Varghese N."/>
            <person name="Submissions S."/>
        </authorList>
    </citation>
    <scope>NUCLEOTIDE SEQUENCE [LARGE SCALE GENOMIC DNA]</scope>
    <source>
        <strain evidence="2">DSM 44142</strain>
    </source>
</reference>
<keyword evidence="2" id="KW-1185">Reference proteome</keyword>
<dbReference type="AlphaFoldDB" id="A0A1H1FPQ3"/>
<name>A0A1H1FPQ3_9ACTN</name>
<dbReference type="RefSeq" id="WP_068568571.1">
    <property type="nucleotide sequence ID" value="NZ_AP025457.1"/>
</dbReference>
<accession>A0A1H1FPQ3</accession>
<dbReference type="EMBL" id="FNLF01000002">
    <property type="protein sequence ID" value="SDR02884.1"/>
    <property type="molecule type" value="Genomic_DNA"/>
</dbReference>
<dbReference type="Proteomes" id="UP000183053">
    <property type="component" value="Unassembled WGS sequence"/>
</dbReference>